<dbReference type="SUPFAM" id="SSF48403">
    <property type="entry name" value="Ankyrin repeat"/>
    <property type="match status" value="1"/>
</dbReference>
<evidence type="ECO:0000256" key="3">
    <source>
        <dbReference type="PROSITE-ProRule" id="PRU00023"/>
    </source>
</evidence>
<dbReference type="Gene3D" id="1.25.40.20">
    <property type="entry name" value="Ankyrin repeat-containing domain"/>
    <property type="match status" value="2"/>
</dbReference>
<dbReference type="AlphaFoldDB" id="A0A1E3PPJ3"/>
<sequence>MHDPGYRLRWAIINNQLSIVKRLLERFPDLLTNIDSSNGYSNLHYAASNGHHPICVYLVSKGHDKQEISLNFVRQTPLHLATASNHEQTVHFLCREFPHTIDGFKSTPDKYTPIILAAKLGHDPVLNILLDFDADINAVDNKGNRAVHYAAAGGFVRVLRTLADRQADFETSNYEGWKPFQYAATYKIEDWIKNYLVQKKQQQSSFSPRIAGGAISHYNNSSTSTVNSISTVNASDYRGLQNLQININKSLPYAPEVSDQSSPALAPRIGLGILAPPSTSTSTLKSTSTSQSLLMSPYSKGIDKDKDLPIPPVKEITSSLYNGTPQSHVYFIEEPSRSSSSVSTVASTVSSSNPLNNNLYNGFNNSNPSLVNTYSSPAGMAMNEFATPSTAVATGPASVSVTSLSSSPSPRKGSRLLPTVLANIQTSPQQVTSAPKNMGLSKGNNTNSIFLDSPIPPLSFPALGPKNSPKLSLKSHYSPAKPSLQQQYYPEQPVPRGALTPSRITQVNFPSVSSSSNFNDETDTTGAHKSKFLGIPIERISKPRRVSSDI</sequence>
<dbReference type="OrthoDB" id="823504at2759"/>
<dbReference type="InterPro" id="IPR036770">
    <property type="entry name" value="Ankyrin_rpt-contain_sf"/>
</dbReference>
<feature type="compositionally biased region" description="Low complexity" evidence="4">
    <location>
        <begin position="509"/>
        <end position="519"/>
    </location>
</feature>
<accession>A0A1E3PPJ3</accession>
<feature type="region of interest" description="Disordered" evidence="4">
    <location>
        <begin position="509"/>
        <end position="550"/>
    </location>
</feature>
<feature type="repeat" description="ANK" evidence="3">
    <location>
        <begin position="109"/>
        <end position="141"/>
    </location>
</feature>
<evidence type="ECO:0000256" key="2">
    <source>
        <dbReference type="ARBA" id="ARBA00023043"/>
    </source>
</evidence>
<dbReference type="Pfam" id="PF12796">
    <property type="entry name" value="Ank_2"/>
    <property type="match status" value="1"/>
</dbReference>
<gene>
    <name evidence="5" type="ORF">NADFUDRAFT_50673</name>
</gene>
<keyword evidence="2 3" id="KW-0040">ANK repeat</keyword>
<dbReference type="STRING" id="857566.A0A1E3PPJ3"/>
<feature type="repeat" description="ANK" evidence="3">
    <location>
        <begin position="38"/>
        <end position="64"/>
    </location>
</feature>
<dbReference type="SMART" id="SM00248">
    <property type="entry name" value="ANK"/>
    <property type="match status" value="4"/>
</dbReference>
<dbReference type="PANTHER" id="PTHR24198:SF165">
    <property type="entry name" value="ANKYRIN REPEAT-CONTAINING PROTEIN-RELATED"/>
    <property type="match status" value="1"/>
</dbReference>
<dbReference type="InterPro" id="IPR002110">
    <property type="entry name" value="Ankyrin_rpt"/>
</dbReference>
<dbReference type="PANTHER" id="PTHR24198">
    <property type="entry name" value="ANKYRIN REPEAT AND PROTEIN KINASE DOMAIN-CONTAINING PROTEIN"/>
    <property type="match status" value="1"/>
</dbReference>
<keyword evidence="6" id="KW-1185">Reference proteome</keyword>
<proteinExistence type="predicted"/>
<evidence type="ECO:0000313" key="5">
    <source>
        <dbReference type="EMBL" id="ODQ66767.1"/>
    </source>
</evidence>
<dbReference type="PROSITE" id="PS50088">
    <property type="entry name" value="ANK_REPEAT"/>
    <property type="match status" value="3"/>
</dbReference>
<feature type="repeat" description="ANK" evidence="3">
    <location>
        <begin position="142"/>
        <end position="174"/>
    </location>
</feature>
<dbReference type="Pfam" id="PF13637">
    <property type="entry name" value="Ank_4"/>
    <property type="match status" value="1"/>
</dbReference>
<reference evidence="5 6" key="1">
    <citation type="journal article" date="2016" name="Proc. Natl. Acad. Sci. U.S.A.">
        <title>Comparative genomics of biotechnologically important yeasts.</title>
        <authorList>
            <person name="Riley R."/>
            <person name="Haridas S."/>
            <person name="Wolfe K.H."/>
            <person name="Lopes M.R."/>
            <person name="Hittinger C.T."/>
            <person name="Goeker M."/>
            <person name="Salamov A.A."/>
            <person name="Wisecaver J.H."/>
            <person name="Long T.M."/>
            <person name="Calvey C.H."/>
            <person name="Aerts A.L."/>
            <person name="Barry K.W."/>
            <person name="Choi C."/>
            <person name="Clum A."/>
            <person name="Coughlan A.Y."/>
            <person name="Deshpande S."/>
            <person name="Douglass A.P."/>
            <person name="Hanson S.J."/>
            <person name="Klenk H.-P."/>
            <person name="LaButti K.M."/>
            <person name="Lapidus A."/>
            <person name="Lindquist E.A."/>
            <person name="Lipzen A.M."/>
            <person name="Meier-Kolthoff J.P."/>
            <person name="Ohm R.A."/>
            <person name="Otillar R.P."/>
            <person name="Pangilinan J.L."/>
            <person name="Peng Y."/>
            <person name="Rokas A."/>
            <person name="Rosa C.A."/>
            <person name="Scheuner C."/>
            <person name="Sibirny A.A."/>
            <person name="Slot J.C."/>
            <person name="Stielow J.B."/>
            <person name="Sun H."/>
            <person name="Kurtzman C.P."/>
            <person name="Blackwell M."/>
            <person name="Grigoriev I.V."/>
            <person name="Jeffries T.W."/>
        </authorList>
    </citation>
    <scope>NUCLEOTIDE SEQUENCE [LARGE SCALE GENOMIC DNA]</scope>
    <source>
        <strain evidence="5 6">DSM 6958</strain>
    </source>
</reference>
<organism evidence="5 6">
    <name type="scientific">Nadsonia fulvescens var. elongata DSM 6958</name>
    <dbReference type="NCBI Taxonomy" id="857566"/>
    <lineage>
        <taxon>Eukaryota</taxon>
        <taxon>Fungi</taxon>
        <taxon>Dikarya</taxon>
        <taxon>Ascomycota</taxon>
        <taxon>Saccharomycotina</taxon>
        <taxon>Dipodascomycetes</taxon>
        <taxon>Dipodascales</taxon>
        <taxon>Dipodascales incertae sedis</taxon>
        <taxon>Nadsonia</taxon>
    </lineage>
</organism>
<keyword evidence="1" id="KW-0677">Repeat</keyword>
<protein>
    <submittedName>
        <fullName evidence="5">Ankyrin</fullName>
    </submittedName>
</protein>
<name>A0A1E3PPJ3_9ASCO</name>
<dbReference type="EMBL" id="KV454408">
    <property type="protein sequence ID" value="ODQ66767.1"/>
    <property type="molecule type" value="Genomic_DNA"/>
</dbReference>
<dbReference type="PROSITE" id="PS50297">
    <property type="entry name" value="ANK_REP_REGION"/>
    <property type="match status" value="2"/>
</dbReference>
<dbReference type="Proteomes" id="UP000095009">
    <property type="component" value="Unassembled WGS sequence"/>
</dbReference>
<evidence type="ECO:0000313" key="6">
    <source>
        <dbReference type="Proteomes" id="UP000095009"/>
    </source>
</evidence>
<evidence type="ECO:0000256" key="1">
    <source>
        <dbReference type="ARBA" id="ARBA00022737"/>
    </source>
</evidence>
<evidence type="ECO:0000256" key="4">
    <source>
        <dbReference type="SAM" id="MobiDB-lite"/>
    </source>
</evidence>